<sequence length="233" mass="25641">MKLIDLAAIDHEEKSAADIINAVCDELGFDYASYATFNPVKGDVQGYANYPDEWKIHYGSQGFHHFDPTLYQSALSIAPVDWGRFNHDEKFHSVFRDAHDFGITSRGLTVPVRGPYGECGLLNVTRNCSDSEWAKLKKHVMGDLQMAAVTAHDTVMQSGLLAKALYLPALSTREKEILQWVADGKSQQDIGDILSISHRTVEVHMRSGREKMGALTTPQAIGRAIGLGLIAPG</sequence>
<proteinExistence type="predicted"/>
<evidence type="ECO:0000313" key="5">
    <source>
        <dbReference type="EMBL" id="CUH44045.1"/>
    </source>
</evidence>
<dbReference type="SUPFAM" id="SSF46894">
    <property type="entry name" value="C-terminal effector domain of the bipartite response regulators"/>
    <property type="match status" value="1"/>
</dbReference>
<dbReference type="AlphaFoldDB" id="A0A0P1EER3"/>
<organism evidence="6 7">
    <name type="scientific">Ruegeria atlantica</name>
    <dbReference type="NCBI Taxonomy" id="81569"/>
    <lineage>
        <taxon>Bacteria</taxon>
        <taxon>Pseudomonadati</taxon>
        <taxon>Pseudomonadota</taxon>
        <taxon>Alphaproteobacteria</taxon>
        <taxon>Rhodobacterales</taxon>
        <taxon>Roseobacteraceae</taxon>
        <taxon>Ruegeria</taxon>
    </lineage>
</organism>
<reference evidence="8" key="2">
    <citation type="submission" date="2015-09" db="EMBL/GenBank/DDBJ databases">
        <authorList>
            <person name="Rodrigo-Torres L."/>
            <person name="Arahal D.R."/>
        </authorList>
    </citation>
    <scope>NUCLEOTIDE SEQUENCE [LARGE SCALE GENOMIC DNA]</scope>
    <source>
        <strain evidence="8">CECT 4293</strain>
    </source>
</reference>
<keyword evidence="1" id="KW-0805">Transcription regulation</keyword>
<dbReference type="InterPro" id="IPR036388">
    <property type="entry name" value="WH-like_DNA-bd_sf"/>
</dbReference>
<dbReference type="Gene3D" id="3.30.450.80">
    <property type="entry name" value="Transcription factor LuxR-like, autoinducer-binding domain"/>
    <property type="match status" value="1"/>
</dbReference>
<dbReference type="Proteomes" id="UP000050786">
    <property type="component" value="Unassembled WGS sequence"/>
</dbReference>
<dbReference type="Pfam" id="PF00196">
    <property type="entry name" value="GerE"/>
    <property type="match status" value="1"/>
</dbReference>
<dbReference type="SUPFAM" id="SSF75516">
    <property type="entry name" value="Pheromone-binding domain of LuxR-like quorum-sensing transcription factors"/>
    <property type="match status" value="1"/>
</dbReference>
<reference evidence="6 7" key="1">
    <citation type="submission" date="2015-09" db="EMBL/GenBank/DDBJ databases">
        <authorList>
            <consortium name="Swine Surveillance"/>
        </authorList>
    </citation>
    <scope>NUCLEOTIDE SEQUENCE [LARGE SCALE GENOMIC DNA]</scope>
    <source>
        <strain evidence="6 7">CECT 4292</strain>
        <strain evidence="5">CECT 4293</strain>
    </source>
</reference>
<dbReference type="InterPro" id="IPR000792">
    <property type="entry name" value="Tscrpt_reg_LuxR_C"/>
</dbReference>
<dbReference type="GO" id="GO:0003677">
    <property type="term" value="F:DNA binding"/>
    <property type="evidence" value="ECO:0007669"/>
    <property type="project" value="UniProtKB-KW"/>
</dbReference>
<evidence type="ECO:0000259" key="4">
    <source>
        <dbReference type="PROSITE" id="PS50043"/>
    </source>
</evidence>
<dbReference type="CDD" id="cd06170">
    <property type="entry name" value="LuxR_C_like"/>
    <property type="match status" value="1"/>
</dbReference>
<dbReference type="Gene3D" id="1.10.10.10">
    <property type="entry name" value="Winged helix-like DNA-binding domain superfamily/Winged helix DNA-binding domain"/>
    <property type="match status" value="1"/>
</dbReference>
<feature type="domain" description="HTH luxR-type" evidence="4">
    <location>
        <begin position="163"/>
        <end position="228"/>
    </location>
</feature>
<dbReference type="GO" id="GO:0006355">
    <property type="term" value="P:regulation of DNA-templated transcription"/>
    <property type="evidence" value="ECO:0007669"/>
    <property type="project" value="InterPro"/>
</dbReference>
<keyword evidence="2" id="KW-0238">DNA-binding</keyword>
<dbReference type="EMBL" id="CYPU01000039">
    <property type="protein sequence ID" value="CUH47877.1"/>
    <property type="molecule type" value="Genomic_DNA"/>
</dbReference>
<dbReference type="PANTHER" id="PTHR44688">
    <property type="entry name" value="DNA-BINDING TRANSCRIPTIONAL ACTIVATOR DEVR_DOSR"/>
    <property type="match status" value="1"/>
</dbReference>
<dbReference type="EMBL" id="CYPS01000043">
    <property type="protein sequence ID" value="CUH44045.1"/>
    <property type="molecule type" value="Genomic_DNA"/>
</dbReference>
<keyword evidence="3" id="KW-0804">Transcription</keyword>
<dbReference type="PROSITE" id="PS50043">
    <property type="entry name" value="HTH_LUXR_2"/>
    <property type="match status" value="1"/>
</dbReference>
<evidence type="ECO:0000256" key="1">
    <source>
        <dbReference type="ARBA" id="ARBA00023015"/>
    </source>
</evidence>
<evidence type="ECO:0000313" key="6">
    <source>
        <dbReference type="EMBL" id="CUH47877.1"/>
    </source>
</evidence>
<dbReference type="Pfam" id="PF03472">
    <property type="entry name" value="Autoind_bind"/>
    <property type="match status" value="1"/>
</dbReference>
<dbReference type="STRING" id="81569.RUM4293_02942"/>
<dbReference type="GeneID" id="55493271"/>
<dbReference type="PRINTS" id="PR00038">
    <property type="entry name" value="HTHLUXR"/>
</dbReference>
<accession>A0A0P1EER3</accession>
<protein>
    <submittedName>
        <fullName evidence="6">Transcriptional activator protein LasR</fullName>
    </submittedName>
</protein>
<dbReference type="InterPro" id="IPR005143">
    <property type="entry name" value="TF_LuxR_autoind-bd_dom"/>
</dbReference>
<evidence type="ECO:0000313" key="7">
    <source>
        <dbReference type="Proteomes" id="UP000050783"/>
    </source>
</evidence>
<evidence type="ECO:0000256" key="2">
    <source>
        <dbReference type="ARBA" id="ARBA00023125"/>
    </source>
</evidence>
<dbReference type="Proteomes" id="UP000050783">
    <property type="component" value="Unassembled WGS sequence"/>
</dbReference>
<dbReference type="InterPro" id="IPR036693">
    <property type="entry name" value="TF_LuxR_autoind-bd_dom_sf"/>
</dbReference>
<dbReference type="SMART" id="SM00421">
    <property type="entry name" value="HTH_LUXR"/>
    <property type="match status" value="1"/>
</dbReference>
<dbReference type="RefSeq" id="WP_058274014.1">
    <property type="nucleotide sequence ID" value="NZ_CANLTD010000008.1"/>
</dbReference>
<keyword evidence="8" id="KW-1185">Reference proteome</keyword>
<evidence type="ECO:0000313" key="8">
    <source>
        <dbReference type="Proteomes" id="UP000050786"/>
    </source>
</evidence>
<name>A0A0P1EER3_9RHOB</name>
<dbReference type="InterPro" id="IPR016032">
    <property type="entry name" value="Sig_transdc_resp-reg_C-effctor"/>
</dbReference>
<evidence type="ECO:0000256" key="3">
    <source>
        <dbReference type="ARBA" id="ARBA00023163"/>
    </source>
</evidence>
<gene>
    <name evidence="6" type="primary">lasR</name>
    <name evidence="6" type="ORF">RUA4292_02053</name>
    <name evidence="5" type="ORF">RUM4293_02942</name>
</gene>
<dbReference type="PANTHER" id="PTHR44688:SF16">
    <property type="entry name" value="DNA-BINDING TRANSCRIPTIONAL ACTIVATOR DEVR_DOSR"/>
    <property type="match status" value="1"/>
</dbReference>
<dbReference type="OrthoDB" id="9803630at2"/>